<dbReference type="EC" id="3.6.4.13" evidence="1"/>
<evidence type="ECO:0000256" key="1">
    <source>
        <dbReference type="ARBA" id="ARBA00012552"/>
    </source>
</evidence>
<dbReference type="EMBL" id="JBICBT010001137">
    <property type="protein sequence ID" value="KAL3081335.1"/>
    <property type="molecule type" value="Genomic_DNA"/>
</dbReference>
<keyword evidence="6" id="KW-0472">Membrane</keyword>
<keyword evidence="3" id="KW-0378">Hydrolase</keyword>
<dbReference type="Pfam" id="PF00271">
    <property type="entry name" value="Helicase_C"/>
    <property type="match status" value="1"/>
</dbReference>
<evidence type="ECO:0000313" key="10">
    <source>
        <dbReference type="Proteomes" id="UP001620626"/>
    </source>
</evidence>
<keyword evidence="2" id="KW-0547">Nucleotide-binding</keyword>
<dbReference type="PROSITE" id="PS51192">
    <property type="entry name" value="HELICASE_ATP_BIND_1"/>
    <property type="match status" value="1"/>
</dbReference>
<dbReference type="SMART" id="SM00490">
    <property type="entry name" value="HELICc"/>
    <property type="match status" value="1"/>
</dbReference>
<evidence type="ECO:0000313" key="9">
    <source>
        <dbReference type="EMBL" id="KAL3081335.1"/>
    </source>
</evidence>
<name>A0ABD2IU49_9BILA</name>
<sequence length="926" mass="103392">MASDNYDLALVVVSWLATAVFALFASHCIKHGRRESAVFLALFAVLIVGVCALAFVTRVPSWQLPAVLFRRFFDGTYFRSCLLLFWSLCSLASLLFICVIVHNRRYSSSFATVGTSHRKFFHLTASLVTATGLFYDPSFLAICVHLVLQIFIIIEVLRSQRVQPFCHLDHWLFVFIDGRQESLQQITTPILLLIGLNLPILLDIRLLSRKGSAALLTINQWHFAGLISVGVGDSAAALVGSRFGRIKWQSLFRDSTSHSSSTAKTEENASLMQSSAEVIVPQRRRSNAKTVEGSMAMFVAQVLAAEWLLIFNPGGFATHSWRNGGVCCSVSDIVPSVVAALIATLVEAYLYRFDNIFVSLCSMLTLWLLSMSFTSDGMPNGLELLGVERARDENTASHFRAATGKPIKKQIQENLEEEIVAEDFFNVQEDQPPRRVPMMVLKSNIQRDKVRHNRFKLPERSHEDLFREKVRTGPAMKSLYENDELIDVRGGDGTALIMSDFDGFVPQLTKNIAEKGIERPTLIQKCVMPIILTKSEFDLLARAETGTGKTAAFLFPIIHLLESDRLANGTNPSTGKKSPFAPEAVIISPTRELAQQLGDTARTYCRGTSLRVVITYGEIPIPDTLADVAQGCDLLVTTIGRLMQFANERKLKLNKLRFLVLDEADKLIFDSIFFKSVLKIKDLMLTHHKMQREFDKSAVAFPPRTLMLSATYGDSESAVARVLRPGFFCVTVGTNDQLVFASTIKQKLIEIESRQMKIDVLFNLLTQLQSGIVSSSGGVTWRPFITRKFHVIFCNSRRITNWLAIKLSLSRYMAIPINGDRTQRQRHTALGAFEHGDCDILVSTNVAARGLNLADGFKLIVVNFELPRHVEDYVHRIGRTGRAGNIGRALSFVDLGSLAEVQFRNKLVESIVKLNKPPPQIIRTSL</sequence>
<evidence type="ECO:0000256" key="6">
    <source>
        <dbReference type="SAM" id="Phobius"/>
    </source>
</evidence>
<dbReference type="GO" id="GO:0003724">
    <property type="term" value="F:RNA helicase activity"/>
    <property type="evidence" value="ECO:0007669"/>
    <property type="project" value="UniProtKB-EC"/>
</dbReference>
<keyword evidence="6" id="KW-1133">Transmembrane helix</keyword>
<organism evidence="9 10">
    <name type="scientific">Heterodera trifolii</name>
    <dbReference type="NCBI Taxonomy" id="157864"/>
    <lineage>
        <taxon>Eukaryota</taxon>
        <taxon>Metazoa</taxon>
        <taxon>Ecdysozoa</taxon>
        <taxon>Nematoda</taxon>
        <taxon>Chromadorea</taxon>
        <taxon>Rhabditida</taxon>
        <taxon>Tylenchina</taxon>
        <taxon>Tylenchomorpha</taxon>
        <taxon>Tylenchoidea</taxon>
        <taxon>Heteroderidae</taxon>
        <taxon>Heteroderinae</taxon>
        <taxon>Heterodera</taxon>
    </lineage>
</organism>
<proteinExistence type="predicted"/>
<dbReference type="PROSITE" id="PS00039">
    <property type="entry name" value="DEAD_ATP_HELICASE"/>
    <property type="match status" value="1"/>
</dbReference>
<dbReference type="Pfam" id="PF00270">
    <property type="entry name" value="DEAD"/>
    <property type="match status" value="1"/>
</dbReference>
<feature type="transmembrane region" description="Helical" evidence="6">
    <location>
        <begin position="6"/>
        <end position="25"/>
    </location>
</feature>
<dbReference type="InterPro" id="IPR014001">
    <property type="entry name" value="Helicase_ATP-bd"/>
</dbReference>
<dbReference type="GO" id="GO:0016787">
    <property type="term" value="F:hydrolase activity"/>
    <property type="evidence" value="ECO:0007669"/>
    <property type="project" value="UniProtKB-KW"/>
</dbReference>
<evidence type="ECO:0000256" key="3">
    <source>
        <dbReference type="ARBA" id="ARBA00022801"/>
    </source>
</evidence>
<dbReference type="SMART" id="SM00487">
    <property type="entry name" value="DEXDc"/>
    <property type="match status" value="1"/>
</dbReference>
<feature type="transmembrane region" description="Helical" evidence="6">
    <location>
        <begin position="77"/>
        <end position="101"/>
    </location>
</feature>
<evidence type="ECO:0000256" key="5">
    <source>
        <dbReference type="ARBA" id="ARBA00022840"/>
    </source>
</evidence>
<keyword evidence="10" id="KW-1185">Reference proteome</keyword>
<evidence type="ECO:0000259" key="7">
    <source>
        <dbReference type="PROSITE" id="PS51192"/>
    </source>
</evidence>
<feature type="transmembrane region" description="Helical" evidence="6">
    <location>
        <begin position="37"/>
        <end position="57"/>
    </location>
</feature>
<evidence type="ECO:0000256" key="4">
    <source>
        <dbReference type="ARBA" id="ARBA00022806"/>
    </source>
</evidence>
<keyword evidence="6" id="KW-0812">Transmembrane</keyword>
<dbReference type="Proteomes" id="UP001620626">
    <property type="component" value="Unassembled WGS sequence"/>
</dbReference>
<evidence type="ECO:0000259" key="8">
    <source>
        <dbReference type="PROSITE" id="PS51194"/>
    </source>
</evidence>
<keyword evidence="4" id="KW-0347">Helicase</keyword>
<dbReference type="SUPFAM" id="SSF52540">
    <property type="entry name" value="P-loop containing nucleoside triphosphate hydrolases"/>
    <property type="match status" value="1"/>
</dbReference>
<reference evidence="9 10" key="1">
    <citation type="submission" date="2024-10" db="EMBL/GenBank/DDBJ databases">
        <authorList>
            <person name="Kim D."/>
        </authorList>
    </citation>
    <scope>NUCLEOTIDE SEQUENCE [LARGE SCALE GENOMIC DNA]</scope>
    <source>
        <strain evidence="9">BH-2024</strain>
    </source>
</reference>
<dbReference type="InterPro" id="IPR011545">
    <property type="entry name" value="DEAD/DEAH_box_helicase_dom"/>
</dbReference>
<dbReference type="GO" id="GO:0005524">
    <property type="term" value="F:ATP binding"/>
    <property type="evidence" value="ECO:0007669"/>
    <property type="project" value="UniProtKB-KW"/>
</dbReference>
<dbReference type="PANTHER" id="PTHR47958">
    <property type="entry name" value="ATP-DEPENDENT RNA HELICASE DBP3"/>
    <property type="match status" value="1"/>
</dbReference>
<dbReference type="Gene3D" id="3.40.50.300">
    <property type="entry name" value="P-loop containing nucleotide triphosphate hydrolases"/>
    <property type="match status" value="2"/>
</dbReference>
<dbReference type="InterPro" id="IPR000629">
    <property type="entry name" value="RNA-helicase_DEAD-box_CS"/>
</dbReference>
<dbReference type="PROSITE" id="PS51194">
    <property type="entry name" value="HELICASE_CTER"/>
    <property type="match status" value="1"/>
</dbReference>
<dbReference type="AlphaFoldDB" id="A0ABD2IU49"/>
<comment type="caution">
    <text evidence="9">The sequence shown here is derived from an EMBL/GenBank/DDBJ whole genome shotgun (WGS) entry which is preliminary data.</text>
</comment>
<feature type="transmembrane region" description="Helical" evidence="6">
    <location>
        <begin position="121"/>
        <end position="154"/>
    </location>
</feature>
<evidence type="ECO:0000256" key="2">
    <source>
        <dbReference type="ARBA" id="ARBA00022741"/>
    </source>
</evidence>
<dbReference type="GO" id="GO:0043186">
    <property type="term" value="C:P granule"/>
    <property type="evidence" value="ECO:0007669"/>
    <property type="project" value="UniProtKB-ARBA"/>
</dbReference>
<dbReference type="InterPro" id="IPR001650">
    <property type="entry name" value="Helicase_C-like"/>
</dbReference>
<dbReference type="InterPro" id="IPR027417">
    <property type="entry name" value="P-loop_NTPase"/>
</dbReference>
<feature type="domain" description="Helicase C-terminal" evidence="8">
    <location>
        <begin position="743"/>
        <end position="926"/>
    </location>
</feature>
<feature type="domain" description="Helicase ATP-binding" evidence="7">
    <location>
        <begin position="530"/>
        <end position="730"/>
    </location>
</feature>
<protein>
    <recommendedName>
        <fullName evidence="1">RNA helicase</fullName>
        <ecNumber evidence="1">3.6.4.13</ecNumber>
    </recommendedName>
</protein>
<keyword evidence="5" id="KW-0067">ATP-binding</keyword>
<accession>A0ABD2IU49</accession>
<gene>
    <name evidence="9" type="ORF">niasHT_039812</name>
</gene>
<dbReference type="CDD" id="cd18787">
    <property type="entry name" value="SF2_C_DEAD"/>
    <property type="match status" value="1"/>
</dbReference>